<dbReference type="PANTHER" id="PTHR23542">
    <property type="match status" value="1"/>
</dbReference>
<feature type="transmembrane region" description="Helical" evidence="2">
    <location>
        <begin position="354"/>
        <end position="371"/>
    </location>
</feature>
<feature type="compositionally biased region" description="Low complexity" evidence="1">
    <location>
        <begin position="13"/>
        <end position="29"/>
    </location>
</feature>
<keyword evidence="4" id="KW-1185">Reference proteome</keyword>
<feature type="transmembrane region" description="Helical" evidence="2">
    <location>
        <begin position="322"/>
        <end position="342"/>
    </location>
</feature>
<organism evidence="3 4">
    <name type="scientific">Schaalia radingae</name>
    <dbReference type="NCBI Taxonomy" id="131110"/>
    <lineage>
        <taxon>Bacteria</taxon>
        <taxon>Bacillati</taxon>
        <taxon>Actinomycetota</taxon>
        <taxon>Actinomycetes</taxon>
        <taxon>Actinomycetales</taxon>
        <taxon>Actinomycetaceae</taxon>
        <taxon>Schaalia</taxon>
    </lineage>
</organism>
<keyword evidence="2" id="KW-1133">Transmembrane helix</keyword>
<feature type="transmembrane region" description="Helical" evidence="2">
    <location>
        <begin position="412"/>
        <end position="434"/>
    </location>
</feature>
<feature type="transmembrane region" description="Helical" evidence="2">
    <location>
        <begin position="440"/>
        <end position="462"/>
    </location>
</feature>
<feature type="transmembrane region" description="Helical" evidence="2">
    <location>
        <begin position="201"/>
        <end position="222"/>
    </location>
</feature>
<keyword evidence="2" id="KW-0812">Transmembrane</keyword>
<accession>A0ABY0VCY6</accession>
<dbReference type="InterPro" id="IPR036259">
    <property type="entry name" value="MFS_trans_sf"/>
</dbReference>
<feature type="region of interest" description="Disordered" evidence="1">
    <location>
        <begin position="1"/>
        <end position="31"/>
    </location>
</feature>
<sequence>MSAQNVTPAPETSECAADASHSSSSPADEWPSRGVKVYRSLLSIPRTPRFAFGGTIAQFPFPLVGMGMLIGVQHAYGSYGLAGALSAVVALTSAVAGPIIGRLVDNHGQRRVSIPIITIWVLADIAVMVALALRAPIWVLFALSPLLGLYAPFGSMLRARWAVALRERPQGLNSALSLTSTLEECMWVIGNPLAAFLATSISPLVSLALAAVLMSVGMWIMLADSTYEPAPQYATRHRSIARQVSRILRRHGDVQDSLVTSPTTDEGDLPTNTLPPQPAARQGLWSVAFASMLIIQLAYGAFLSITTLSVVAFSGEQGHQELSGVITACFSAASMIAALTYGAIDWKGELWKRFYIGLIALAVGCSMLVFVHSMWGAAIVMFIAGLAQAPTVVNVNQMIVRMVPSYRFTEGMALCGTMWVVGQSASSLIGGHLIDAFGAIGGFLTTVGCALAALICAFATFLPIKRAVRGETPANYF</sequence>
<dbReference type="Proteomes" id="UP000198976">
    <property type="component" value="Chromosome I"/>
</dbReference>
<evidence type="ECO:0000313" key="4">
    <source>
        <dbReference type="Proteomes" id="UP000198976"/>
    </source>
</evidence>
<dbReference type="PANTHER" id="PTHR23542:SF1">
    <property type="entry name" value="MAJOR FACILITATOR SUPERFAMILY (MFS) PROFILE DOMAIN-CONTAINING PROTEIN"/>
    <property type="match status" value="1"/>
</dbReference>
<feature type="transmembrane region" description="Helical" evidence="2">
    <location>
        <begin position="137"/>
        <end position="159"/>
    </location>
</feature>
<feature type="transmembrane region" description="Helical" evidence="2">
    <location>
        <begin position="112"/>
        <end position="131"/>
    </location>
</feature>
<dbReference type="SUPFAM" id="SSF103473">
    <property type="entry name" value="MFS general substrate transporter"/>
    <property type="match status" value="1"/>
</dbReference>
<protein>
    <submittedName>
        <fullName evidence="3">Predicted arabinose efflux permease, MFS family</fullName>
    </submittedName>
</protein>
<dbReference type="InterPro" id="IPR011701">
    <property type="entry name" value="MFS"/>
</dbReference>
<dbReference type="RefSeq" id="WP_157886417.1">
    <property type="nucleotide sequence ID" value="NZ_LT629792.1"/>
</dbReference>
<dbReference type="Pfam" id="PF07690">
    <property type="entry name" value="MFS_1"/>
    <property type="match status" value="1"/>
</dbReference>
<evidence type="ECO:0000256" key="2">
    <source>
        <dbReference type="SAM" id="Phobius"/>
    </source>
</evidence>
<evidence type="ECO:0000313" key="3">
    <source>
        <dbReference type="EMBL" id="SDU09286.1"/>
    </source>
</evidence>
<feature type="transmembrane region" description="Helical" evidence="2">
    <location>
        <begin position="76"/>
        <end position="100"/>
    </location>
</feature>
<keyword evidence="2" id="KW-0472">Membrane</keyword>
<evidence type="ECO:0000256" key="1">
    <source>
        <dbReference type="SAM" id="MobiDB-lite"/>
    </source>
</evidence>
<gene>
    <name evidence="3" type="ORF">SAMN04489714_2115</name>
</gene>
<reference evidence="3 4" key="1">
    <citation type="submission" date="2016-10" db="EMBL/GenBank/DDBJ databases">
        <authorList>
            <person name="Varghese N."/>
            <person name="Submissions S."/>
        </authorList>
    </citation>
    <scope>NUCLEOTIDE SEQUENCE [LARGE SCALE GENOMIC DNA]</scope>
    <source>
        <strain evidence="3 4">DSM 9169</strain>
    </source>
</reference>
<dbReference type="EMBL" id="LT629792">
    <property type="protein sequence ID" value="SDU09286.1"/>
    <property type="molecule type" value="Genomic_DNA"/>
</dbReference>
<feature type="transmembrane region" description="Helical" evidence="2">
    <location>
        <begin position="50"/>
        <end position="70"/>
    </location>
</feature>
<dbReference type="Gene3D" id="1.20.1250.20">
    <property type="entry name" value="MFS general substrate transporter like domains"/>
    <property type="match status" value="1"/>
</dbReference>
<name>A0ABY0VCY6_9ACTO</name>
<proteinExistence type="predicted"/>